<dbReference type="STRING" id="364200.SAMN04488515_1601"/>
<proteinExistence type="predicted"/>
<reference evidence="2 3" key="1">
    <citation type="submission" date="2016-10" db="EMBL/GenBank/DDBJ databases">
        <authorList>
            <person name="de Groot N.N."/>
        </authorList>
    </citation>
    <scope>NUCLEOTIDE SEQUENCE [LARGE SCALE GENOMIC DNA]</scope>
    <source>
        <strain evidence="2 3">DSM 17925</strain>
    </source>
</reference>
<dbReference type="Proteomes" id="UP000199167">
    <property type="component" value="Unassembled WGS sequence"/>
</dbReference>
<evidence type="ECO:0000256" key="1">
    <source>
        <dbReference type="SAM" id="SignalP"/>
    </source>
</evidence>
<gene>
    <name evidence="2" type="ORF">SAMN04488515_1601</name>
</gene>
<evidence type="ECO:0000313" key="2">
    <source>
        <dbReference type="EMBL" id="SEW20818.1"/>
    </source>
</evidence>
<evidence type="ECO:0008006" key="4">
    <source>
        <dbReference type="Google" id="ProtNLM"/>
    </source>
</evidence>
<feature type="signal peptide" evidence="1">
    <location>
        <begin position="1"/>
        <end position="20"/>
    </location>
</feature>
<feature type="chain" id="PRO_5011543105" description="Lysozyme inhibitor LprI N-terminal domain-containing protein" evidence="1">
    <location>
        <begin position="21"/>
        <end position="127"/>
    </location>
</feature>
<protein>
    <recommendedName>
        <fullName evidence="4">Lysozyme inhibitor LprI N-terminal domain-containing protein</fullName>
    </recommendedName>
</protein>
<accession>A0A1I0Q1I0</accession>
<organism evidence="2 3">
    <name type="scientific">Cognatiyoonia koreensis</name>
    <dbReference type="NCBI Taxonomy" id="364200"/>
    <lineage>
        <taxon>Bacteria</taxon>
        <taxon>Pseudomonadati</taxon>
        <taxon>Pseudomonadota</taxon>
        <taxon>Alphaproteobacteria</taxon>
        <taxon>Rhodobacterales</taxon>
        <taxon>Paracoccaceae</taxon>
        <taxon>Cognatiyoonia</taxon>
    </lineage>
</organism>
<sequence length="127" mass="14034">MCSMRILLFVFLTAANPCFADLSSPEAQLRTFANCAGRLTAQLEFEWLMLDGNSAATQEQRQQIVDILNSMIPDGRGREVLAWRTDARAAQRGLLERAQFASDNTDAAWAKKAAARYLASCTAFLLS</sequence>
<dbReference type="AlphaFoldDB" id="A0A1I0Q1I0"/>
<evidence type="ECO:0000313" key="3">
    <source>
        <dbReference type="Proteomes" id="UP000199167"/>
    </source>
</evidence>
<name>A0A1I0Q1I0_9RHOB</name>
<keyword evidence="1" id="KW-0732">Signal</keyword>
<dbReference type="EMBL" id="FOIZ01000001">
    <property type="protein sequence ID" value="SEW20818.1"/>
    <property type="molecule type" value="Genomic_DNA"/>
</dbReference>
<keyword evidence="3" id="KW-1185">Reference proteome</keyword>